<comment type="function">
    <text evidence="5">Catalyzes the phosphorylation of the 3'-hydroxyl group of dephosphocoenzyme A to form coenzyme A.</text>
</comment>
<dbReference type="InterPro" id="IPR001977">
    <property type="entry name" value="Depp_CoAkinase"/>
</dbReference>
<dbReference type="HAMAP" id="MF_00376">
    <property type="entry name" value="Dephospho_CoA_kinase"/>
    <property type="match status" value="1"/>
</dbReference>
<comment type="similarity">
    <text evidence="1 5">Belongs to the CoaE family.</text>
</comment>
<dbReference type="Proteomes" id="UP001596023">
    <property type="component" value="Unassembled WGS sequence"/>
</dbReference>
<keyword evidence="3 5" id="KW-0067">ATP-binding</keyword>
<dbReference type="Gene3D" id="3.40.50.300">
    <property type="entry name" value="P-loop containing nucleotide triphosphate hydrolases"/>
    <property type="match status" value="1"/>
</dbReference>
<dbReference type="EC" id="2.7.1.24" evidence="5 6"/>
<dbReference type="RefSeq" id="WP_379993992.1">
    <property type="nucleotide sequence ID" value="NZ_JBHSGN010000026.1"/>
</dbReference>
<gene>
    <name evidence="5 7" type="primary">coaE</name>
    <name evidence="7" type="ORF">ACFO6W_03655</name>
</gene>
<keyword evidence="5 7" id="KW-0418">Kinase</keyword>
<evidence type="ECO:0000313" key="7">
    <source>
        <dbReference type="EMBL" id="MFC4672785.1"/>
    </source>
</evidence>
<evidence type="ECO:0000256" key="3">
    <source>
        <dbReference type="ARBA" id="ARBA00022840"/>
    </source>
</evidence>
<accession>A0ABV9KS51</accession>
<keyword evidence="2 5" id="KW-0547">Nucleotide-binding</keyword>
<evidence type="ECO:0000256" key="2">
    <source>
        <dbReference type="ARBA" id="ARBA00022741"/>
    </source>
</evidence>
<keyword evidence="5 7" id="KW-0808">Transferase</keyword>
<evidence type="ECO:0000256" key="5">
    <source>
        <dbReference type="HAMAP-Rule" id="MF_00376"/>
    </source>
</evidence>
<comment type="caution">
    <text evidence="7">The sequence shown here is derived from an EMBL/GenBank/DDBJ whole genome shotgun (WGS) entry which is preliminary data.</text>
</comment>
<comment type="pathway">
    <text evidence="5">Cofactor biosynthesis; coenzyme A biosynthesis; CoA from (R)-pantothenate: step 5/5.</text>
</comment>
<proteinExistence type="inferred from homology"/>
<organism evidence="7 8">
    <name type="scientific">Dysgonomonas termitidis</name>
    <dbReference type="NCBI Taxonomy" id="1516126"/>
    <lineage>
        <taxon>Bacteria</taxon>
        <taxon>Pseudomonadati</taxon>
        <taxon>Bacteroidota</taxon>
        <taxon>Bacteroidia</taxon>
        <taxon>Bacteroidales</taxon>
        <taxon>Dysgonomonadaceae</taxon>
        <taxon>Dysgonomonas</taxon>
    </lineage>
</organism>
<dbReference type="GO" id="GO:0004140">
    <property type="term" value="F:dephospho-CoA kinase activity"/>
    <property type="evidence" value="ECO:0007669"/>
    <property type="project" value="UniProtKB-EC"/>
</dbReference>
<name>A0ABV9KS51_9BACT</name>
<protein>
    <recommendedName>
        <fullName evidence="5 6">Dephospho-CoA kinase</fullName>
        <ecNumber evidence="5 6">2.7.1.24</ecNumber>
    </recommendedName>
    <alternativeName>
        <fullName evidence="5">Dephosphocoenzyme A kinase</fullName>
    </alternativeName>
</protein>
<evidence type="ECO:0000256" key="6">
    <source>
        <dbReference type="NCBIfam" id="TIGR00152"/>
    </source>
</evidence>
<keyword evidence="5" id="KW-0963">Cytoplasm</keyword>
<dbReference type="Pfam" id="PF01121">
    <property type="entry name" value="CoaE"/>
    <property type="match status" value="1"/>
</dbReference>
<comment type="catalytic activity">
    <reaction evidence="5">
        <text>3'-dephospho-CoA + ATP = ADP + CoA + H(+)</text>
        <dbReference type="Rhea" id="RHEA:18245"/>
        <dbReference type="ChEBI" id="CHEBI:15378"/>
        <dbReference type="ChEBI" id="CHEBI:30616"/>
        <dbReference type="ChEBI" id="CHEBI:57287"/>
        <dbReference type="ChEBI" id="CHEBI:57328"/>
        <dbReference type="ChEBI" id="CHEBI:456216"/>
        <dbReference type="EC" id="2.7.1.24"/>
    </reaction>
</comment>
<evidence type="ECO:0000313" key="8">
    <source>
        <dbReference type="Proteomes" id="UP001596023"/>
    </source>
</evidence>
<dbReference type="PANTHER" id="PTHR10695">
    <property type="entry name" value="DEPHOSPHO-COA KINASE-RELATED"/>
    <property type="match status" value="1"/>
</dbReference>
<dbReference type="EMBL" id="JBHSGN010000026">
    <property type="protein sequence ID" value="MFC4672785.1"/>
    <property type="molecule type" value="Genomic_DNA"/>
</dbReference>
<dbReference type="PANTHER" id="PTHR10695:SF46">
    <property type="entry name" value="BIFUNCTIONAL COENZYME A SYNTHASE-RELATED"/>
    <property type="match status" value="1"/>
</dbReference>
<dbReference type="SUPFAM" id="SSF52540">
    <property type="entry name" value="P-loop containing nucleoside triphosphate hydrolases"/>
    <property type="match status" value="1"/>
</dbReference>
<evidence type="ECO:0000256" key="4">
    <source>
        <dbReference type="ARBA" id="ARBA00022993"/>
    </source>
</evidence>
<feature type="binding site" evidence="5">
    <location>
        <begin position="11"/>
        <end position="16"/>
    </location>
    <ligand>
        <name>ATP</name>
        <dbReference type="ChEBI" id="CHEBI:30616"/>
    </ligand>
</feature>
<dbReference type="InterPro" id="IPR027417">
    <property type="entry name" value="P-loop_NTPase"/>
</dbReference>
<sequence>MIKLGITGGIGSGKSTVSEIFSLCNVPVYIADAESKRLVATSPVIKEKLINIYGKELFEGGVLNKALLASHIFNDKAKLEEVNAIIHPEVEKDFKEWVTDHAHYPVIAHEAAILFESGFNKLMDRIVMVYAPLEIRLERTMKRDNTTREKVLERMQNQMPDEEKAKLSDFVIVNDGTRSLVEQVLGILKQVKDL</sequence>
<keyword evidence="4 5" id="KW-0173">Coenzyme A biosynthesis</keyword>
<dbReference type="PROSITE" id="PS51219">
    <property type="entry name" value="DPCK"/>
    <property type="match status" value="1"/>
</dbReference>
<dbReference type="NCBIfam" id="TIGR00152">
    <property type="entry name" value="dephospho-CoA kinase"/>
    <property type="match status" value="1"/>
</dbReference>
<evidence type="ECO:0000256" key="1">
    <source>
        <dbReference type="ARBA" id="ARBA00009018"/>
    </source>
</evidence>
<reference evidence="8" key="1">
    <citation type="journal article" date="2019" name="Int. J. Syst. Evol. Microbiol.">
        <title>The Global Catalogue of Microorganisms (GCM) 10K type strain sequencing project: providing services to taxonomists for standard genome sequencing and annotation.</title>
        <authorList>
            <consortium name="The Broad Institute Genomics Platform"/>
            <consortium name="The Broad Institute Genome Sequencing Center for Infectious Disease"/>
            <person name="Wu L."/>
            <person name="Ma J."/>
        </authorList>
    </citation>
    <scope>NUCLEOTIDE SEQUENCE [LARGE SCALE GENOMIC DNA]</scope>
    <source>
        <strain evidence="8">CCUG 66188</strain>
    </source>
</reference>
<comment type="subcellular location">
    <subcellularLocation>
        <location evidence="5">Cytoplasm</location>
    </subcellularLocation>
</comment>
<dbReference type="CDD" id="cd02022">
    <property type="entry name" value="DPCK"/>
    <property type="match status" value="1"/>
</dbReference>
<keyword evidence="8" id="KW-1185">Reference proteome</keyword>